<feature type="transmembrane region" description="Helical" evidence="8">
    <location>
        <begin position="15"/>
        <end position="37"/>
    </location>
</feature>
<proteinExistence type="inferred from homology"/>
<evidence type="ECO:0000256" key="8">
    <source>
        <dbReference type="SAM" id="Phobius"/>
    </source>
</evidence>
<evidence type="ECO:0000256" key="6">
    <source>
        <dbReference type="ARBA" id="ARBA00023004"/>
    </source>
</evidence>
<evidence type="ECO:0000256" key="2">
    <source>
        <dbReference type="ARBA" id="ARBA00010617"/>
    </source>
</evidence>
<reference evidence="9" key="1">
    <citation type="submission" date="2023-11" db="EMBL/GenBank/DDBJ databases">
        <authorList>
            <person name="Alioto T."/>
            <person name="Alioto T."/>
            <person name="Gomez Garrido J."/>
        </authorList>
    </citation>
    <scope>NUCLEOTIDE SEQUENCE</scope>
</reference>
<dbReference type="InterPro" id="IPR002347">
    <property type="entry name" value="SDR_fam"/>
</dbReference>
<evidence type="ECO:0000256" key="5">
    <source>
        <dbReference type="ARBA" id="ARBA00023002"/>
    </source>
</evidence>
<keyword evidence="7" id="KW-0503">Monooxygenase</keyword>
<keyword evidence="8" id="KW-0812">Transmembrane</keyword>
<evidence type="ECO:0000256" key="4">
    <source>
        <dbReference type="ARBA" id="ARBA00022723"/>
    </source>
</evidence>
<dbReference type="AlphaFoldDB" id="A0AAI9EA37"/>
<comment type="similarity">
    <text evidence="2">Belongs to the cytochrome P450 family.</text>
</comment>
<dbReference type="PRINTS" id="PR00080">
    <property type="entry name" value="SDRFAMILY"/>
</dbReference>
<dbReference type="InterPro" id="IPR050121">
    <property type="entry name" value="Cytochrome_P450_monoxygenase"/>
</dbReference>
<dbReference type="CDD" id="cd11058">
    <property type="entry name" value="CYP60B-like"/>
    <property type="match status" value="1"/>
</dbReference>
<dbReference type="InterPro" id="IPR017972">
    <property type="entry name" value="Cyt_P450_CS"/>
</dbReference>
<evidence type="ECO:0000313" key="9">
    <source>
        <dbReference type="EMBL" id="CAK3994067.1"/>
    </source>
</evidence>
<dbReference type="GO" id="GO:0020037">
    <property type="term" value="F:heme binding"/>
    <property type="evidence" value="ECO:0007669"/>
    <property type="project" value="InterPro"/>
</dbReference>
<dbReference type="Gene3D" id="3.40.50.720">
    <property type="entry name" value="NAD(P)-binding Rossmann-like Domain"/>
    <property type="match status" value="1"/>
</dbReference>
<gene>
    <name evidence="9" type="ORF">LECACI_7A004025</name>
</gene>
<keyword evidence="5" id="KW-0560">Oxidoreductase</keyword>
<keyword evidence="4" id="KW-0479">Metal-binding</keyword>
<dbReference type="InterPro" id="IPR001128">
    <property type="entry name" value="Cyt_P450"/>
</dbReference>
<dbReference type="Proteomes" id="UP001296104">
    <property type="component" value="Unassembled WGS sequence"/>
</dbReference>
<keyword evidence="6" id="KW-0408">Iron</keyword>
<dbReference type="PANTHER" id="PTHR24305:SF29">
    <property type="entry name" value="BENZOATE-PARA-HYDROXYLASE"/>
    <property type="match status" value="1"/>
</dbReference>
<keyword evidence="8" id="KW-0472">Membrane</keyword>
<dbReference type="GO" id="GO:0004497">
    <property type="term" value="F:monooxygenase activity"/>
    <property type="evidence" value="ECO:0007669"/>
    <property type="project" value="UniProtKB-KW"/>
</dbReference>
<dbReference type="GO" id="GO:0016705">
    <property type="term" value="F:oxidoreductase activity, acting on paired donors, with incorporation or reduction of molecular oxygen"/>
    <property type="evidence" value="ECO:0007669"/>
    <property type="project" value="InterPro"/>
</dbReference>
<name>A0AAI9EA37_9PEZI</name>
<evidence type="ECO:0000256" key="1">
    <source>
        <dbReference type="ARBA" id="ARBA00001971"/>
    </source>
</evidence>
<dbReference type="InterPro" id="IPR036396">
    <property type="entry name" value="Cyt_P450_sf"/>
</dbReference>
<keyword evidence="10" id="KW-1185">Reference proteome</keyword>
<sequence length="752" mass="83673">MAALLIDSLRRFGELALWGSLSVFVGGVVFAIFKVLYNISPFHPLAKHPGPLLWRASRLPASYHHATGNLYQRIAAMHEKYGETVRIAPDELSFTNPEAWPQIYNARPQLQKTDYHFSPNGDLRLPPSMITAPDAEHMRLRRLAGPAFLNSGVAEVEPVLQEYTDLLCKQLTVASTEGSQNMVEWFLWTLNDVIGQLALDQDFECLKLRRMHPWPQFMLRVLKQVATITQFRRFHIPLKPLMALMPRRALEERMNFFQTAFSAIAKRLAKENEEQAAPANGNTKKRDIVGLMLREMKNGDRLSDAEITANSILVVGGGAETTSTCLSAALYYLCKTPRVMQKLKDEIRSTFASSDEITLKATAELPYLKAVIDESLRIFPVASYITPRVAPEGGHIIDGKIIPGGTYVSMGQWFMGRSDRFFDNAKEFRPERWTDAQVQSVSGKRGDEILRPFSLGPRNCIGKLLALAEARLVTAKLIWHFDPELDGDHSTWVEDARFYYIITTRTTRSITLVTGANSGIGYEVVRQLIGNKSRHVLLGSRSAEKGEKAVKDLQSLNQPGTVELLEIDVSNYDSVIKAAEKVTKEHGKLDALVNNAGVATPPGDAPLHEQMEICFRTNAIGAQIVGDAFGPLLEKSTEDHARIVNVSSGAGSMTMRLDRSNPFYKRSFIQYRASKAAMNMVSTGMVADYEDKGFKVFTYCPGFTVSNLSGFNKLENGAKPTSEGAAPIVEMLNGKREGDHAKFAHADGHYAW</sequence>
<dbReference type="PRINTS" id="PR00081">
    <property type="entry name" value="GDHRDH"/>
</dbReference>
<accession>A0AAI9EA37</accession>
<organism evidence="9 10">
    <name type="scientific">Lecanosticta acicola</name>
    <dbReference type="NCBI Taxonomy" id="111012"/>
    <lineage>
        <taxon>Eukaryota</taxon>
        <taxon>Fungi</taxon>
        <taxon>Dikarya</taxon>
        <taxon>Ascomycota</taxon>
        <taxon>Pezizomycotina</taxon>
        <taxon>Dothideomycetes</taxon>
        <taxon>Dothideomycetidae</taxon>
        <taxon>Mycosphaerellales</taxon>
        <taxon>Mycosphaerellaceae</taxon>
        <taxon>Lecanosticta</taxon>
    </lineage>
</organism>
<keyword evidence="3" id="KW-0349">Heme</keyword>
<dbReference type="Pfam" id="PF00067">
    <property type="entry name" value="p450"/>
    <property type="match status" value="1"/>
</dbReference>
<evidence type="ECO:0000256" key="7">
    <source>
        <dbReference type="ARBA" id="ARBA00023033"/>
    </source>
</evidence>
<evidence type="ECO:0000256" key="3">
    <source>
        <dbReference type="ARBA" id="ARBA00022617"/>
    </source>
</evidence>
<dbReference type="InterPro" id="IPR036291">
    <property type="entry name" value="NAD(P)-bd_dom_sf"/>
</dbReference>
<dbReference type="Pfam" id="PF00106">
    <property type="entry name" value="adh_short"/>
    <property type="match status" value="1"/>
</dbReference>
<comment type="caution">
    <text evidence="9">The sequence shown here is derived from an EMBL/GenBank/DDBJ whole genome shotgun (WGS) entry which is preliminary data.</text>
</comment>
<protein>
    <submittedName>
        <fullName evidence="9">Averantin hydroxylase</fullName>
    </submittedName>
</protein>
<comment type="cofactor">
    <cofactor evidence="1">
        <name>heme</name>
        <dbReference type="ChEBI" id="CHEBI:30413"/>
    </cofactor>
</comment>
<dbReference type="SUPFAM" id="SSF48264">
    <property type="entry name" value="Cytochrome P450"/>
    <property type="match status" value="1"/>
</dbReference>
<dbReference type="Gene3D" id="1.10.630.10">
    <property type="entry name" value="Cytochrome P450"/>
    <property type="match status" value="1"/>
</dbReference>
<dbReference type="PANTHER" id="PTHR24305">
    <property type="entry name" value="CYTOCHROME P450"/>
    <property type="match status" value="1"/>
</dbReference>
<evidence type="ECO:0000313" key="10">
    <source>
        <dbReference type="Proteomes" id="UP001296104"/>
    </source>
</evidence>
<dbReference type="EMBL" id="CAVMBE010000020">
    <property type="protein sequence ID" value="CAK3994067.1"/>
    <property type="molecule type" value="Genomic_DNA"/>
</dbReference>
<dbReference type="PROSITE" id="PS00086">
    <property type="entry name" value="CYTOCHROME_P450"/>
    <property type="match status" value="1"/>
</dbReference>
<dbReference type="SUPFAM" id="SSF51735">
    <property type="entry name" value="NAD(P)-binding Rossmann-fold domains"/>
    <property type="match status" value="1"/>
</dbReference>
<keyword evidence="8" id="KW-1133">Transmembrane helix</keyword>
<dbReference type="GO" id="GO:0005506">
    <property type="term" value="F:iron ion binding"/>
    <property type="evidence" value="ECO:0007669"/>
    <property type="project" value="InterPro"/>
</dbReference>